<dbReference type="KEGG" id="bmx:BMS_1585"/>
<dbReference type="EMBL" id="FQ312005">
    <property type="protein sequence ID" value="CBW26434.1"/>
    <property type="molecule type" value="Genomic_DNA"/>
</dbReference>
<accession>E1X0U6</accession>
<reference evidence="2" key="1">
    <citation type="journal article" date="2013" name="ISME J.">
        <title>A small predatory core genome in the divergent marine Bacteriovorax marinus SJ and the terrestrial Bdellovibrio bacteriovorus.</title>
        <authorList>
            <person name="Crossman L.C."/>
            <person name="Chen H."/>
            <person name="Cerdeno-Tarraga A.M."/>
            <person name="Brooks K."/>
            <person name="Quail M.A."/>
            <person name="Pineiro S.A."/>
            <person name="Hobley L."/>
            <person name="Sockett R.E."/>
            <person name="Bentley S.D."/>
            <person name="Parkhill J."/>
            <person name="Williams H.N."/>
            <person name="Stine O.C."/>
        </authorList>
    </citation>
    <scope>NUCLEOTIDE SEQUENCE [LARGE SCALE GENOMIC DNA]</scope>
    <source>
        <strain evidence="2">ATCC BAA-682 / DSM 15412 / SJ</strain>
    </source>
</reference>
<protein>
    <submittedName>
        <fullName evidence="1">Uncharacterized protein</fullName>
    </submittedName>
</protein>
<dbReference type="PANTHER" id="PTHR37421">
    <property type="entry name" value="UPF0260 PROTEIN YCGN"/>
    <property type="match status" value="1"/>
</dbReference>
<dbReference type="PATRIC" id="fig|862908.3.peg.1508"/>
<dbReference type="Pfam" id="PF03692">
    <property type="entry name" value="CxxCxxCC"/>
    <property type="match status" value="1"/>
</dbReference>
<keyword evidence="2" id="KW-1185">Reference proteome</keyword>
<dbReference type="NCBIfam" id="NF003501">
    <property type="entry name" value="PRK05170.1-5"/>
    <property type="match status" value="1"/>
</dbReference>
<proteinExistence type="predicted"/>
<dbReference type="STRING" id="862908.BMS_1585"/>
<dbReference type="OrthoDB" id="9786855at2"/>
<dbReference type="RefSeq" id="WP_014244217.1">
    <property type="nucleotide sequence ID" value="NC_016620.1"/>
</dbReference>
<dbReference type="InterPro" id="IPR005358">
    <property type="entry name" value="Puta_zinc/iron-chelating_dom"/>
</dbReference>
<dbReference type="HOGENOM" id="CLU_109769_1_0_7"/>
<dbReference type="PIRSF" id="PIRSF006173">
    <property type="entry name" value="UCP006173"/>
    <property type="match status" value="1"/>
</dbReference>
<dbReference type="Proteomes" id="UP000008963">
    <property type="component" value="Chromosome"/>
</dbReference>
<dbReference type="NCBIfam" id="NF003507">
    <property type="entry name" value="PRK05170.2-5"/>
    <property type="match status" value="1"/>
</dbReference>
<dbReference type="eggNOG" id="COG2983">
    <property type="taxonomic scope" value="Bacteria"/>
</dbReference>
<dbReference type="AlphaFoldDB" id="E1X0U6"/>
<gene>
    <name evidence="1" type="ordered locus">BMS_1585</name>
</gene>
<organism evidence="1 2">
    <name type="scientific">Halobacteriovorax marinus (strain ATCC BAA-682 / DSM 15412 / SJ)</name>
    <name type="common">Bacteriovorax marinus</name>
    <dbReference type="NCBI Taxonomy" id="862908"/>
    <lineage>
        <taxon>Bacteria</taxon>
        <taxon>Pseudomonadati</taxon>
        <taxon>Bdellovibrionota</taxon>
        <taxon>Bacteriovoracia</taxon>
        <taxon>Bacteriovoracales</taxon>
        <taxon>Halobacteriovoraceae</taxon>
        <taxon>Halobacteriovorax</taxon>
    </lineage>
</organism>
<evidence type="ECO:0000313" key="1">
    <source>
        <dbReference type="EMBL" id="CBW26434.1"/>
    </source>
</evidence>
<dbReference type="PANTHER" id="PTHR37421:SF1">
    <property type="entry name" value="UPF0260 PROTEIN YCGN"/>
    <property type="match status" value="1"/>
</dbReference>
<sequence>MFWKEKSLIQLSASEWESLCDGCGKCCLVKLEDPDTFEVAYTACSCSLLDIEKVQCQKYENRFEAVPECLKITPENIEKLDYLPSSCAYRLVAKGEDLPEWHHLISGELGLVHSLGKSVADWCVPIDQVDEDDLVDMIIEIED</sequence>
<evidence type="ECO:0000313" key="2">
    <source>
        <dbReference type="Proteomes" id="UP000008963"/>
    </source>
</evidence>
<name>E1X0U6_HALMS</name>
<dbReference type="InterPro" id="IPR008228">
    <property type="entry name" value="UCP006173"/>
</dbReference>